<accession>A0A1Q5Q0G9</accession>
<evidence type="ECO:0000313" key="3">
    <source>
        <dbReference type="EMBL" id="OKL53236.1"/>
    </source>
</evidence>
<dbReference type="Gene3D" id="1.10.10.10">
    <property type="entry name" value="Winged helix-like DNA-binding domain superfamily/Winged helix DNA-binding domain"/>
    <property type="match status" value="1"/>
</dbReference>
<feature type="domain" description="HTH marR-type" evidence="2">
    <location>
        <begin position="2"/>
        <end position="49"/>
    </location>
</feature>
<sequence>MLELLRTSGAMTRGELADATGITRSTISEIVTDMLDRGAVVVAGTDRDRPGRGRRAEHILLDPSAGQYLGIDIRHDRADIVVTNASYSIIASDQCHYPTGTPWADRIEFITAAINYLAVTHHITIDVLQAVGVGIPGPFLASDPTQHEGIGPLVNETLSRQLHAPVVVENNVRLAALAEASWDRPSPVPSLMYVRFGAGVGGGIVIDGTVLNGFHGSGSEIGHINVGVPTLRCRCGDTGCLEMVAANPALLRTANEAGADVTTIADLAELADEEPVRSILERMCDAIAQVLTAAIRVIDPSDIVIAGEIFTRRPELIEAIEDRISASALTRRAGALTCQLARLGTDAGALGGICAVADLPHLPFSSRGTRAGAYLVTA</sequence>
<dbReference type="InterPro" id="IPR000600">
    <property type="entry name" value="ROK"/>
</dbReference>
<comment type="similarity">
    <text evidence="1">Belongs to the ROK (NagC/XylR) family.</text>
</comment>
<dbReference type="SUPFAM" id="SSF46785">
    <property type="entry name" value="Winged helix' DNA-binding domain"/>
    <property type="match status" value="1"/>
</dbReference>
<dbReference type="InterPro" id="IPR043129">
    <property type="entry name" value="ATPase_NBD"/>
</dbReference>
<reference evidence="4" key="1">
    <citation type="submission" date="2016-12" db="EMBL/GenBank/DDBJ databases">
        <authorList>
            <person name="Meng X."/>
        </authorList>
    </citation>
    <scope>NUCLEOTIDE SEQUENCE [LARGE SCALE GENOMIC DNA]</scope>
    <source>
        <strain evidence="4">DSM 19116</strain>
    </source>
</reference>
<proteinExistence type="inferred from homology"/>
<dbReference type="PANTHER" id="PTHR18964">
    <property type="entry name" value="ROK (REPRESSOR, ORF, KINASE) FAMILY"/>
    <property type="match status" value="1"/>
</dbReference>
<dbReference type="SUPFAM" id="SSF53067">
    <property type="entry name" value="Actin-like ATPase domain"/>
    <property type="match status" value="1"/>
</dbReference>
<gene>
    <name evidence="3" type="ORF">BSZ39_10540</name>
</gene>
<dbReference type="Gene3D" id="3.30.420.40">
    <property type="match status" value="2"/>
</dbReference>
<dbReference type="InterPro" id="IPR036388">
    <property type="entry name" value="WH-like_DNA-bd_sf"/>
</dbReference>
<dbReference type="Pfam" id="PF12802">
    <property type="entry name" value="MarR_2"/>
    <property type="match status" value="1"/>
</dbReference>
<dbReference type="Proteomes" id="UP000185628">
    <property type="component" value="Unassembled WGS sequence"/>
</dbReference>
<evidence type="ECO:0000313" key="4">
    <source>
        <dbReference type="Proteomes" id="UP000185628"/>
    </source>
</evidence>
<dbReference type="Pfam" id="PF00480">
    <property type="entry name" value="ROK"/>
    <property type="match status" value="1"/>
</dbReference>
<comment type="caution">
    <text evidence="3">The sequence shown here is derived from an EMBL/GenBank/DDBJ whole genome shotgun (WGS) entry which is preliminary data.</text>
</comment>
<dbReference type="AlphaFoldDB" id="A0A1Q5Q0G9"/>
<organism evidence="3 4">
    <name type="scientific">Bowdeniella nasicola</name>
    <dbReference type="NCBI Taxonomy" id="208480"/>
    <lineage>
        <taxon>Bacteria</taxon>
        <taxon>Bacillati</taxon>
        <taxon>Actinomycetota</taxon>
        <taxon>Actinomycetes</taxon>
        <taxon>Actinomycetales</taxon>
        <taxon>Actinomycetaceae</taxon>
        <taxon>Bowdeniella</taxon>
    </lineage>
</organism>
<dbReference type="InterPro" id="IPR036390">
    <property type="entry name" value="WH_DNA-bd_sf"/>
</dbReference>
<name>A0A1Q5Q0G9_9ACTO</name>
<dbReference type="EMBL" id="MQVR01000075">
    <property type="protein sequence ID" value="OKL53236.1"/>
    <property type="molecule type" value="Genomic_DNA"/>
</dbReference>
<dbReference type="InterPro" id="IPR000835">
    <property type="entry name" value="HTH_MarR-typ"/>
</dbReference>
<protein>
    <recommendedName>
        <fullName evidence="2">HTH marR-type domain-containing protein</fullName>
    </recommendedName>
</protein>
<dbReference type="PANTHER" id="PTHR18964:SF149">
    <property type="entry name" value="BIFUNCTIONAL UDP-N-ACETYLGLUCOSAMINE 2-EPIMERASE_N-ACETYLMANNOSAMINE KINASE"/>
    <property type="match status" value="1"/>
</dbReference>
<evidence type="ECO:0000259" key="2">
    <source>
        <dbReference type="Pfam" id="PF12802"/>
    </source>
</evidence>
<keyword evidence="4" id="KW-1185">Reference proteome</keyword>
<evidence type="ECO:0000256" key="1">
    <source>
        <dbReference type="ARBA" id="ARBA00006479"/>
    </source>
</evidence>